<reference evidence="2" key="1">
    <citation type="journal article" date="2019" name="Int. J. Syst. Evol. Microbiol.">
        <title>The Global Catalogue of Microorganisms (GCM) 10K type strain sequencing project: providing services to taxonomists for standard genome sequencing and annotation.</title>
        <authorList>
            <consortium name="The Broad Institute Genomics Platform"/>
            <consortium name="The Broad Institute Genome Sequencing Center for Infectious Disease"/>
            <person name="Wu L."/>
            <person name="Ma J."/>
        </authorList>
    </citation>
    <scope>NUCLEOTIDE SEQUENCE [LARGE SCALE GENOMIC DNA]</scope>
    <source>
        <strain evidence="2">KCTC 42398</strain>
    </source>
</reference>
<protein>
    <submittedName>
        <fullName evidence="1">Uncharacterized protein</fullName>
    </submittedName>
</protein>
<accession>A0ABW5T8U6</accession>
<keyword evidence="2" id="KW-1185">Reference proteome</keyword>
<dbReference type="EMBL" id="JBHULY010000011">
    <property type="protein sequence ID" value="MFD2725707.1"/>
    <property type="molecule type" value="Genomic_DNA"/>
</dbReference>
<dbReference type="Proteomes" id="UP001597476">
    <property type="component" value="Unassembled WGS sequence"/>
</dbReference>
<dbReference type="RefSeq" id="WP_380289952.1">
    <property type="nucleotide sequence ID" value="NZ_JBHULY010000011.1"/>
</dbReference>
<sequence length="440" mass="49610">MQLVLSKTTTTILLIFLFPLTVEAQLGFCNGNTGDPIFTEDFGSGVGNVKLPFGTTTYKFTANRPKDGCYVVSNTHKHYNWYKLKDHTSGDKNGRMLIVNAGYEPGEFFRVPVSGLCENTSYEFSSWIVNLTREYTKACGRGIPIDVTFEIWNKSNKTLLASGSTGAIYGGSKPTWRQYALVFQTRPNETSVILKIRNNGKGGCGNDLALDDIEFKPCGDNVVIEDKNNKMGISVNKSYLPFSTILRLKPDYTVFSNHFYQWQTSKDGKNWEDIPGAKKETYKVPATSSKVFYRAKVAENPQNLNNALCYSYSDFYEISISKEKPIVLKRPEVKKTTDLVKKGLTRVNISIEEPRITRMYIDRKGLAKTYKDVIIVKNGCKIITDKVWIDGAVGKYVQTTEKVIKKGHALGETIINETLYYKAVYGYNCVKRTYTVTSKL</sequence>
<gene>
    <name evidence="1" type="ORF">ACFSR8_05735</name>
</gene>
<organism evidence="1 2">
    <name type="scientific">Hyunsoonleella rubra</name>
    <dbReference type="NCBI Taxonomy" id="1737062"/>
    <lineage>
        <taxon>Bacteria</taxon>
        <taxon>Pseudomonadati</taxon>
        <taxon>Bacteroidota</taxon>
        <taxon>Flavobacteriia</taxon>
        <taxon>Flavobacteriales</taxon>
        <taxon>Flavobacteriaceae</taxon>
    </lineage>
</organism>
<evidence type="ECO:0000313" key="1">
    <source>
        <dbReference type="EMBL" id="MFD2725707.1"/>
    </source>
</evidence>
<comment type="caution">
    <text evidence="1">The sequence shown here is derived from an EMBL/GenBank/DDBJ whole genome shotgun (WGS) entry which is preliminary data.</text>
</comment>
<proteinExistence type="predicted"/>
<name>A0ABW5T8U6_9FLAO</name>
<evidence type="ECO:0000313" key="2">
    <source>
        <dbReference type="Proteomes" id="UP001597476"/>
    </source>
</evidence>
<dbReference type="Gene3D" id="2.60.40.2700">
    <property type="match status" value="1"/>
</dbReference>